<gene>
    <name evidence="1" type="ORF">ACJMK2_013373</name>
</gene>
<reference evidence="1 2" key="1">
    <citation type="submission" date="2024-11" db="EMBL/GenBank/DDBJ databases">
        <title>Chromosome-level genome assembly of the freshwater bivalve Anodonta woodiana.</title>
        <authorList>
            <person name="Chen X."/>
        </authorList>
    </citation>
    <scope>NUCLEOTIDE SEQUENCE [LARGE SCALE GENOMIC DNA]</scope>
    <source>
        <strain evidence="1">MN2024</strain>
        <tissue evidence="1">Gills</tissue>
    </source>
</reference>
<comment type="caution">
    <text evidence="1">The sequence shown here is derived from an EMBL/GenBank/DDBJ whole genome shotgun (WGS) entry which is preliminary data.</text>
</comment>
<accession>A0ABD3UXB9</accession>
<proteinExistence type="predicted"/>
<dbReference type="AlphaFoldDB" id="A0ABD3UXB9"/>
<sequence length="116" mass="13541">MNDDNIVQLNDELDKLAQYVPPGNTFTSEWLEDAYSGVTTMRNEGKPSYRNKYRIIKILIEARTKVLLKHKDKLALFVPLFEIIQSIEDALKEEFNSRRHAKEINDDFKKLAKLSL</sequence>
<dbReference type="Proteomes" id="UP001634394">
    <property type="component" value="Unassembled WGS sequence"/>
</dbReference>
<evidence type="ECO:0000313" key="1">
    <source>
        <dbReference type="EMBL" id="KAL3854094.1"/>
    </source>
</evidence>
<organism evidence="1 2">
    <name type="scientific">Sinanodonta woodiana</name>
    <name type="common">Chinese pond mussel</name>
    <name type="synonym">Anodonta woodiana</name>
    <dbReference type="NCBI Taxonomy" id="1069815"/>
    <lineage>
        <taxon>Eukaryota</taxon>
        <taxon>Metazoa</taxon>
        <taxon>Spiralia</taxon>
        <taxon>Lophotrochozoa</taxon>
        <taxon>Mollusca</taxon>
        <taxon>Bivalvia</taxon>
        <taxon>Autobranchia</taxon>
        <taxon>Heteroconchia</taxon>
        <taxon>Palaeoheterodonta</taxon>
        <taxon>Unionida</taxon>
        <taxon>Unionoidea</taxon>
        <taxon>Unionidae</taxon>
        <taxon>Unioninae</taxon>
        <taxon>Sinanodonta</taxon>
    </lineage>
</organism>
<dbReference type="EMBL" id="JBJQND010000014">
    <property type="protein sequence ID" value="KAL3854094.1"/>
    <property type="molecule type" value="Genomic_DNA"/>
</dbReference>
<evidence type="ECO:0000313" key="2">
    <source>
        <dbReference type="Proteomes" id="UP001634394"/>
    </source>
</evidence>
<keyword evidence="2" id="KW-1185">Reference proteome</keyword>
<name>A0ABD3UXB9_SINWO</name>
<protein>
    <submittedName>
        <fullName evidence="1">Uncharacterized protein</fullName>
    </submittedName>
</protein>